<protein>
    <submittedName>
        <fullName evidence="1">Uncharacterized protein</fullName>
    </submittedName>
</protein>
<accession>A0ABV1XDE6</accession>
<evidence type="ECO:0000313" key="1">
    <source>
        <dbReference type="EMBL" id="MER7187048.1"/>
    </source>
</evidence>
<proteinExistence type="predicted"/>
<reference evidence="1 2" key="1">
    <citation type="submission" date="2024-06" db="EMBL/GenBank/DDBJ databases">
        <title>The Natural Products Discovery Center: Release of the First 8490 Sequenced Strains for Exploring Actinobacteria Biosynthetic Diversity.</title>
        <authorList>
            <person name="Kalkreuter E."/>
            <person name="Kautsar S.A."/>
            <person name="Yang D."/>
            <person name="Bader C.D."/>
            <person name="Teijaro C.N."/>
            <person name="Fluegel L."/>
            <person name="Davis C.M."/>
            <person name="Simpson J.R."/>
            <person name="Lauterbach L."/>
            <person name="Steele A.D."/>
            <person name="Gui C."/>
            <person name="Meng S."/>
            <person name="Li G."/>
            <person name="Viehrig K."/>
            <person name="Ye F."/>
            <person name="Su P."/>
            <person name="Kiefer A.F."/>
            <person name="Nichols A."/>
            <person name="Cepeda A.J."/>
            <person name="Yan W."/>
            <person name="Fan B."/>
            <person name="Jiang Y."/>
            <person name="Adhikari A."/>
            <person name="Zheng C.-J."/>
            <person name="Schuster L."/>
            <person name="Cowan T.M."/>
            <person name="Smanski M.J."/>
            <person name="Chevrette M.G."/>
            <person name="De Carvalho L.P.S."/>
            <person name="Shen B."/>
        </authorList>
    </citation>
    <scope>NUCLEOTIDE SEQUENCE [LARGE SCALE GENOMIC DNA]</scope>
    <source>
        <strain evidence="1 2">NPDC000234</strain>
    </source>
</reference>
<feature type="non-terminal residue" evidence="1">
    <location>
        <position position="71"/>
    </location>
</feature>
<dbReference type="RefSeq" id="WP_350791181.1">
    <property type="nucleotide sequence ID" value="NZ_JBEPEK010000715.1"/>
</dbReference>
<sequence length="71" mass="7188">MCVPKAARPGCKVWMRGRPAVTQHHTPLAPCGFPSPVVGVCSNPVKGDHVSVSVSATARRLGSAAAVAAAL</sequence>
<keyword evidence="2" id="KW-1185">Reference proteome</keyword>
<dbReference type="EMBL" id="JBEPEK010000715">
    <property type="protein sequence ID" value="MER7187048.1"/>
    <property type="molecule type" value="Genomic_DNA"/>
</dbReference>
<comment type="caution">
    <text evidence="1">The sequence shown here is derived from an EMBL/GenBank/DDBJ whole genome shotgun (WGS) entry which is preliminary data.</text>
</comment>
<gene>
    <name evidence="1" type="ORF">ABT404_47610</name>
</gene>
<organism evidence="1 2">
    <name type="scientific">Streptomyces hyaluromycini</name>
    <dbReference type="NCBI Taxonomy" id="1377993"/>
    <lineage>
        <taxon>Bacteria</taxon>
        <taxon>Bacillati</taxon>
        <taxon>Actinomycetota</taxon>
        <taxon>Actinomycetes</taxon>
        <taxon>Kitasatosporales</taxon>
        <taxon>Streptomycetaceae</taxon>
        <taxon>Streptomyces</taxon>
    </lineage>
</organism>
<dbReference type="Proteomes" id="UP001474181">
    <property type="component" value="Unassembled WGS sequence"/>
</dbReference>
<name>A0ABV1XDE6_9ACTN</name>
<evidence type="ECO:0000313" key="2">
    <source>
        <dbReference type="Proteomes" id="UP001474181"/>
    </source>
</evidence>